<dbReference type="PANTHER" id="PTHR37783:SF1">
    <property type="entry name" value="MEMBRANE PROTEIN, PUTATIVE (AFU_ORTHOLOGUE AFUA_1G04315)-RELATED"/>
    <property type="match status" value="1"/>
</dbReference>
<dbReference type="VEuPathDB" id="FungiDB:BO71DRAFT_419729"/>
<name>A0A319ESC0_9EURO</name>
<dbReference type="PANTHER" id="PTHR37783">
    <property type="entry name" value="MEMBRANE PROTEIN, PUTATIVE (AFU_ORTHOLOGUE AFUA_1G04315)-RELATED"/>
    <property type="match status" value="1"/>
</dbReference>
<dbReference type="AlphaFoldDB" id="A0A319ESC0"/>
<organism evidence="2 3">
    <name type="scientific">Aspergillus ellipticus CBS 707.79</name>
    <dbReference type="NCBI Taxonomy" id="1448320"/>
    <lineage>
        <taxon>Eukaryota</taxon>
        <taxon>Fungi</taxon>
        <taxon>Dikarya</taxon>
        <taxon>Ascomycota</taxon>
        <taxon>Pezizomycotina</taxon>
        <taxon>Eurotiomycetes</taxon>
        <taxon>Eurotiomycetidae</taxon>
        <taxon>Eurotiales</taxon>
        <taxon>Aspergillaceae</taxon>
        <taxon>Aspergillus</taxon>
        <taxon>Aspergillus subgen. Circumdati</taxon>
    </lineage>
</organism>
<sequence>MAAPSPSPSPITFTITHMNANHQDSLSAYLQVYCHVSARDAQSARLESLTLSDLLISAAGTRYTVPISPPMANFSESRTRLVAMHKECLARLGRSDITITSYRPPEGKEIFFFFVCVSAFVGFWQRSNFLPGAWVYETVGLRAVPGFADLCYRAQPVVFAILAGSHTLEASLLTVKRLRRHGVPVLSGVWCAWVLSNLIEGFTVWLRFDRLVREERARGKGEEHRE</sequence>
<evidence type="ECO:0000313" key="2">
    <source>
        <dbReference type="EMBL" id="PYH93892.1"/>
    </source>
</evidence>
<dbReference type="EMBL" id="KZ825883">
    <property type="protein sequence ID" value="PYH93892.1"/>
    <property type="molecule type" value="Genomic_DNA"/>
</dbReference>
<gene>
    <name evidence="2" type="ORF">BO71DRAFT_419729</name>
</gene>
<accession>A0A319ESC0</accession>
<dbReference type="OrthoDB" id="5553410at2759"/>
<protein>
    <submittedName>
        <fullName evidence="2">Integral membrane protein</fullName>
    </submittedName>
</protein>
<keyword evidence="3" id="KW-1185">Reference proteome</keyword>
<proteinExistence type="predicted"/>
<evidence type="ECO:0000313" key="3">
    <source>
        <dbReference type="Proteomes" id="UP000247810"/>
    </source>
</evidence>
<feature type="domain" description="DUF2470" evidence="1">
    <location>
        <begin position="14"/>
        <end position="84"/>
    </location>
</feature>
<evidence type="ECO:0000259" key="1">
    <source>
        <dbReference type="Pfam" id="PF10615"/>
    </source>
</evidence>
<dbReference type="InterPro" id="IPR019595">
    <property type="entry name" value="DUF2470"/>
</dbReference>
<reference evidence="2 3" key="1">
    <citation type="submission" date="2018-02" db="EMBL/GenBank/DDBJ databases">
        <title>The genomes of Aspergillus section Nigri reveals drivers in fungal speciation.</title>
        <authorList>
            <consortium name="DOE Joint Genome Institute"/>
            <person name="Vesth T.C."/>
            <person name="Nybo J."/>
            <person name="Theobald S."/>
            <person name="Brandl J."/>
            <person name="Frisvad J.C."/>
            <person name="Nielsen K.F."/>
            <person name="Lyhne E.K."/>
            <person name="Kogle M.E."/>
            <person name="Kuo A."/>
            <person name="Riley R."/>
            <person name="Clum A."/>
            <person name="Nolan M."/>
            <person name="Lipzen A."/>
            <person name="Salamov A."/>
            <person name="Henrissat B."/>
            <person name="Wiebenga A."/>
            <person name="De vries R.P."/>
            <person name="Grigoriev I.V."/>
            <person name="Mortensen U.H."/>
            <person name="Andersen M.R."/>
            <person name="Baker S.E."/>
        </authorList>
    </citation>
    <scope>NUCLEOTIDE SEQUENCE [LARGE SCALE GENOMIC DNA]</scope>
    <source>
        <strain evidence="2 3">CBS 707.79</strain>
    </source>
</reference>
<dbReference type="Gene3D" id="3.20.180.10">
    <property type="entry name" value="PNP-oxidase-like"/>
    <property type="match status" value="1"/>
</dbReference>
<dbReference type="Pfam" id="PF10615">
    <property type="entry name" value="DUF2470"/>
    <property type="match status" value="1"/>
</dbReference>
<dbReference type="Proteomes" id="UP000247810">
    <property type="component" value="Unassembled WGS sequence"/>
</dbReference>
<dbReference type="InterPro" id="IPR037119">
    <property type="entry name" value="Haem_oxidase_HugZ-like_sf"/>
</dbReference>